<organism evidence="3 4">
    <name type="scientific">Anaerobutyricum hallii</name>
    <dbReference type="NCBI Taxonomy" id="39488"/>
    <lineage>
        <taxon>Bacteria</taxon>
        <taxon>Bacillati</taxon>
        <taxon>Bacillota</taxon>
        <taxon>Clostridia</taxon>
        <taxon>Lachnospirales</taxon>
        <taxon>Lachnospiraceae</taxon>
        <taxon>Anaerobutyricum</taxon>
    </lineage>
</organism>
<evidence type="ECO:0000313" key="3">
    <source>
        <dbReference type="EMBL" id="SOB73569.1"/>
    </source>
</evidence>
<sequence>MIATKQMDLRANIKKYFDLAFNGETIVVSRKENKNVVVISEQEYNELQRAKRNAEYLAKLDRSFAQLKQGEVVIKSMEELERMADE</sequence>
<accession>A0A285PVD5</accession>
<dbReference type="Pfam" id="PF02604">
    <property type="entry name" value="PhdYeFM_antitox"/>
    <property type="match status" value="1"/>
</dbReference>
<dbReference type="Proteomes" id="UP000217549">
    <property type="component" value="Chromosome I"/>
</dbReference>
<dbReference type="InterPro" id="IPR036165">
    <property type="entry name" value="YefM-like_sf"/>
</dbReference>
<dbReference type="InterPro" id="IPR006442">
    <property type="entry name" value="Antitoxin_Phd/YefM"/>
</dbReference>
<evidence type="ECO:0000313" key="4">
    <source>
        <dbReference type="Proteomes" id="UP000217549"/>
    </source>
</evidence>
<comment type="similarity">
    <text evidence="1 2">Belongs to the phD/YefM antitoxin family.</text>
</comment>
<protein>
    <recommendedName>
        <fullName evidence="2">Antitoxin</fullName>
    </recommendedName>
</protein>
<evidence type="ECO:0000256" key="2">
    <source>
        <dbReference type="RuleBase" id="RU362080"/>
    </source>
</evidence>
<dbReference type="AlphaFoldDB" id="A0A285PVD5"/>
<dbReference type="Gene3D" id="3.40.1620.10">
    <property type="entry name" value="YefM-like domain"/>
    <property type="match status" value="1"/>
</dbReference>
<dbReference type="KEGG" id="ehl:EHLA_3020"/>
<dbReference type="EMBL" id="LT907978">
    <property type="protein sequence ID" value="SOB73569.1"/>
    <property type="molecule type" value="Genomic_DNA"/>
</dbReference>
<name>A0A285PVD5_9FIRM</name>
<gene>
    <name evidence="3" type="ORF">EHLA_3020</name>
</gene>
<keyword evidence="4" id="KW-1185">Reference proteome</keyword>
<evidence type="ECO:0000256" key="1">
    <source>
        <dbReference type="ARBA" id="ARBA00009981"/>
    </source>
</evidence>
<dbReference type="SUPFAM" id="SSF143120">
    <property type="entry name" value="YefM-like"/>
    <property type="match status" value="1"/>
</dbReference>
<comment type="function">
    <text evidence="2">Antitoxin component of a type II toxin-antitoxin (TA) system.</text>
</comment>
<dbReference type="RefSeq" id="WP_021907082.1">
    <property type="nucleotide sequence ID" value="NZ_CALLAX010000004.1"/>
</dbReference>
<reference evidence="4" key="1">
    <citation type="submission" date="2017-09" db="EMBL/GenBank/DDBJ databases">
        <authorList>
            <person name="Shetty A S."/>
        </authorList>
    </citation>
    <scope>NUCLEOTIDE SEQUENCE [LARGE SCALE GENOMIC DNA]</scope>
</reference>
<proteinExistence type="inferred from homology"/>